<evidence type="ECO:0000259" key="1">
    <source>
        <dbReference type="Pfam" id="PF00293"/>
    </source>
</evidence>
<dbReference type="EMBL" id="JBHRTR010000031">
    <property type="protein sequence ID" value="MFC3229381.1"/>
    <property type="molecule type" value="Genomic_DNA"/>
</dbReference>
<protein>
    <submittedName>
        <fullName evidence="2">NUDIX hydrolase</fullName>
    </submittedName>
</protein>
<dbReference type="InterPro" id="IPR015797">
    <property type="entry name" value="NUDIX_hydrolase-like_dom_sf"/>
</dbReference>
<accession>A0ABV7L3Z7</accession>
<dbReference type="RefSeq" id="WP_379903516.1">
    <property type="nucleotide sequence ID" value="NZ_JBHRTR010000031.1"/>
</dbReference>
<dbReference type="Pfam" id="PF00293">
    <property type="entry name" value="NUDIX"/>
    <property type="match status" value="1"/>
</dbReference>
<dbReference type="Proteomes" id="UP001595528">
    <property type="component" value="Unassembled WGS sequence"/>
</dbReference>
<sequence length="271" mass="28944">MNAAAADPDAGRILCSGWWPAASLRCSVDLDRPVDPPADLAGAAEAAWQNHLLRHPADFDGRILHLLSWSGGVPGEAPAFRLAPMRFAFQAARRAPDLQPADRARLPGPIGLSVIPRTADGKLILARRSDRVSIAQRSLFFFGGFGEPPASSGPFDLAAEALRELHEELGTGFITRDVGLLGLGERPRGHQHAVFLADLDADSDTVLAQAGEAADAFEWDRLWAFPPAELLRLQPAELEAGASSYAFEAGRILLARHLGLPEPVPAPGELP</sequence>
<dbReference type="InterPro" id="IPR000086">
    <property type="entry name" value="NUDIX_hydrolase_dom"/>
</dbReference>
<proteinExistence type="predicted"/>
<dbReference type="SUPFAM" id="SSF55811">
    <property type="entry name" value="Nudix"/>
    <property type="match status" value="1"/>
</dbReference>
<gene>
    <name evidence="2" type="ORF">ACFOGJ_19195</name>
</gene>
<keyword evidence="2" id="KW-0378">Hydrolase</keyword>
<evidence type="ECO:0000313" key="3">
    <source>
        <dbReference type="Proteomes" id="UP001595528"/>
    </source>
</evidence>
<evidence type="ECO:0000313" key="2">
    <source>
        <dbReference type="EMBL" id="MFC3229381.1"/>
    </source>
</evidence>
<feature type="domain" description="Nudix hydrolase" evidence="1">
    <location>
        <begin position="112"/>
        <end position="227"/>
    </location>
</feature>
<dbReference type="CDD" id="cd02883">
    <property type="entry name" value="NUDIX_Hydrolase"/>
    <property type="match status" value="1"/>
</dbReference>
<keyword evidence="3" id="KW-1185">Reference proteome</keyword>
<reference evidence="3" key="1">
    <citation type="journal article" date="2019" name="Int. J. Syst. Evol. Microbiol.">
        <title>The Global Catalogue of Microorganisms (GCM) 10K type strain sequencing project: providing services to taxonomists for standard genome sequencing and annotation.</title>
        <authorList>
            <consortium name="The Broad Institute Genomics Platform"/>
            <consortium name="The Broad Institute Genome Sequencing Center for Infectious Disease"/>
            <person name="Wu L."/>
            <person name="Ma J."/>
        </authorList>
    </citation>
    <scope>NUCLEOTIDE SEQUENCE [LARGE SCALE GENOMIC DNA]</scope>
    <source>
        <strain evidence="3">KCTC 42964</strain>
    </source>
</reference>
<name>A0ABV7L3Z7_9PROT</name>
<dbReference type="GO" id="GO:0016787">
    <property type="term" value="F:hydrolase activity"/>
    <property type="evidence" value="ECO:0007669"/>
    <property type="project" value="UniProtKB-KW"/>
</dbReference>
<organism evidence="2 3">
    <name type="scientific">Marinibaculum pumilum</name>
    <dbReference type="NCBI Taxonomy" id="1766165"/>
    <lineage>
        <taxon>Bacteria</taxon>
        <taxon>Pseudomonadati</taxon>
        <taxon>Pseudomonadota</taxon>
        <taxon>Alphaproteobacteria</taxon>
        <taxon>Rhodospirillales</taxon>
        <taxon>Rhodospirillaceae</taxon>
        <taxon>Marinibaculum</taxon>
    </lineage>
</organism>
<comment type="caution">
    <text evidence="2">The sequence shown here is derived from an EMBL/GenBank/DDBJ whole genome shotgun (WGS) entry which is preliminary data.</text>
</comment>
<dbReference type="Gene3D" id="3.90.79.10">
    <property type="entry name" value="Nucleoside Triphosphate Pyrophosphohydrolase"/>
    <property type="match status" value="1"/>
</dbReference>